<organism evidence="1 2">
    <name type="scientific">Lactobacillus phage ATCC 8014-B2</name>
    <dbReference type="NCBI Taxonomy" id="1225795"/>
    <lineage>
        <taxon>Viruses</taxon>
        <taxon>Duplodnaviria</taxon>
        <taxon>Heunggongvirae</taxon>
        <taxon>Uroviricota</taxon>
        <taxon>Caudoviricetes</taxon>
        <taxon>Tybeckvirinae</taxon>
        <taxon>Douglaswolinvirus</taxon>
        <taxon>Douglaswolinvirus B2</taxon>
    </lineage>
</organism>
<name>K4I221_9CAUD</name>
<evidence type="ECO:0000313" key="1">
    <source>
        <dbReference type="EMBL" id="AFU63147.1"/>
    </source>
</evidence>
<accession>K4I221</accession>
<dbReference type="Proteomes" id="UP000008061">
    <property type="component" value="Segment"/>
</dbReference>
<proteinExistence type="predicted"/>
<gene>
    <name evidence="1" type="ORF">8014-B2_0080</name>
</gene>
<protein>
    <submittedName>
        <fullName evidence="1">Uncharacterized protein</fullName>
    </submittedName>
</protein>
<keyword evidence="2" id="KW-1185">Reference proteome</keyword>
<sequence length="100" mass="12097">MNVSKIRGFLNRNYFVKSEEIIYTWWRYDVKEYLLKINFKQVKNKEIHLCRNNSLVCYKIDVGRRVFDVCELPIDKDGILTVDNGFFEKGDIEEWKNKLL</sequence>
<evidence type="ECO:0000313" key="2">
    <source>
        <dbReference type="Proteomes" id="UP000008061"/>
    </source>
</evidence>
<dbReference type="EMBL" id="JX486088">
    <property type="protein sequence ID" value="AFU63147.1"/>
    <property type="molecule type" value="Genomic_DNA"/>
</dbReference>
<reference evidence="1 2" key="1">
    <citation type="journal article" date="2012" name="Appl. Environ. Microbiol.">
        <title>Characterization of Two Virulent Phages of Lactobacillus plantarum.</title>
        <authorList>
            <person name="Briggiler Marco M."/>
            <person name="Garneau J.E."/>
            <person name="Tremblay D."/>
            <person name="Quiberoni A."/>
            <person name="Moineau S."/>
        </authorList>
    </citation>
    <scope>NUCLEOTIDE SEQUENCE [LARGE SCALE GENOMIC DNA]</scope>
</reference>